<keyword evidence="4" id="KW-1185">Reference proteome</keyword>
<dbReference type="AlphaFoldDB" id="A0A081BZR6"/>
<evidence type="ECO:0000313" key="4">
    <source>
        <dbReference type="Proteomes" id="UP000030661"/>
    </source>
</evidence>
<dbReference type="Pfam" id="PF14453">
    <property type="entry name" value="ThiS-like"/>
    <property type="match status" value="1"/>
</dbReference>
<dbReference type="SUPFAM" id="SSF69572">
    <property type="entry name" value="Activating enzymes of the ubiquitin-like proteins"/>
    <property type="match status" value="1"/>
</dbReference>
<dbReference type="NCBIfam" id="TIGR02354">
    <property type="entry name" value="thiF_fam2"/>
    <property type="match status" value="1"/>
</dbReference>
<dbReference type="Gene3D" id="3.40.50.720">
    <property type="entry name" value="NAD(P)-binding Rossmann-like Domain"/>
    <property type="match status" value="1"/>
</dbReference>
<feature type="domain" description="THIF-type NAD/FAD binding fold" evidence="1">
    <location>
        <begin position="81"/>
        <end position="267"/>
    </location>
</feature>
<protein>
    <submittedName>
        <fullName evidence="3">Putative molybdopterin/thiamine biosynthesis protein</fullName>
    </submittedName>
</protein>
<sequence length="270" mass="29383">MKQIRITLNEHPISIRSGTKLFELASLKKPDADILVLNGFPARQDCQLCEGDVVMLIKRGEIPSQEDLEALMAARHTPGVHEVLKQSCVGIAGLGGLGSNIAVSLARVGIGKLILVDFDVVEPSNLNRQQYFIDQIGKLKTEALRETLQKINPFLEYEAIPARITEDNVAELFGGVHVVVEAFDAAETKAMFIEAVHVQLPETPIVCGSGIAGYGDNASLHTRQIGYLYICGDEKTEARPGQGLMAPRVGIVANMQANQVMEILLTQKRS</sequence>
<reference evidence="3" key="1">
    <citation type="journal article" date="2015" name="PeerJ">
        <title>First genomic representation of candidate bacterial phylum KSB3 points to enhanced environmental sensing as a trigger of wastewater bulking.</title>
        <authorList>
            <person name="Sekiguchi Y."/>
            <person name="Ohashi A."/>
            <person name="Parks D.H."/>
            <person name="Yamauchi T."/>
            <person name="Tyson G.W."/>
            <person name="Hugenholtz P."/>
        </authorList>
    </citation>
    <scope>NUCLEOTIDE SEQUENCE [LARGE SCALE GENOMIC DNA]</scope>
</reference>
<dbReference type="Pfam" id="PF00899">
    <property type="entry name" value="ThiF"/>
    <property type="match status" value="1"/>
</dbReference>
<dbReference type="InterPro" id="IPR045886">
    <property type="entry name" value="ThiF/MoeB/HesA"/>
</dbReference>
<dbReference type="GO" id="GO:0061504">
    <property type="term" value="P:cyclic threonylcarbamoyladenosine biosynthetic process"/>
    <property type="evidence" value="ECO:0007669"/>
    <property type="project" value="TreeGrafter"/>
</dbReference>
<dbReference type="InterPro" id="IPR012729">
    <property type="entry name" value="ThiF_fam2"/>
</dbReference>
<evidence type="ECO:0000259" key="1">
    <source>
        <dbReference type="Pfam" id="PF00899"/>
    </source>
</evidence>
<name>A0A081BZR6_VECG1</name>
<evidence type="ECO:0000313" key="3">
    <source>
        <dbReference type="EMBL" id="GAK57821.1"/>
    </source>
</evidence>
<dbReference type="InterPro" id="IPR035985">
    <property type="entry name" value="Ubiquitin-activating_enz"/>
</dbReference>
<feature type="domain" description="ThiS-like ubiquitin" evidence="2">
    <location>
        <begin position="4"/>
        <end position="60"/>
    </location>
</feature>
<gene>
    <name evidence="3" type="ORF">U27_04788</name>
</gene>
<dbReference type="eggNOG" id="COG0476">
    <property type="taxonomic scope" value="Bacteria"/>
</dbReference>
<dbReference type="HOGENOM" id="CLU_013325_10_4_0"/>
<organism evidence="3">
    <name type="scientific">Vecturithrix granuli</name>
    <dbReference type="NCBI Taxonomy" id="1499967"/>
    <lineage>
        <taxon>Bacteria</taxon>
        <taxon>Candidatus Moduliflexota</taxon>
        <taxon>Candidatus Vecturitrichia</taxon>
        <taxon>Candidatus Vecturitrichales</taxon>
        <taxon>Candidatus Vecturitrichaceae</taxon>
        <taxon>Candidatus Vecturithrix</taxon>
    </lineage>
</organism>
<dbReference type="GO" id="GO:0008641">
    <property type="term" value="F:ubiquitin-like modifier activating enzyme activity"/>
    <property type="evidence" value="ECO:0007669"/>
    <property type="project" value="InterPro"/>
</dbReference>
<dbReference type="EMBL" id="DF820466">
    <property type="protein sequence ID" value="GAK57821.1"/>
    <property type="molecule type" value="Genomic_DNA"/>
</dbReference>
<dbReference type="PANTHER" id="PTHR43267">
    <property type="entry name" value="TRNA THREONYLCARBAMOYLADENOSINE DEHYDRATASE"/>
    <property type="match status" value="1"/>
</dbReference>
<dbReference type="PANTHER" id="PTHR43267:SF3">
    <property type="entry name" value="THIF PROTEIN"/>
    <property type="match status" value="1"/>
</dbReference>
<dbReference type="InterPro" id="IPR000594">
    <property type="entry name" value="ThiF_NAD_FAD-bd"/>
</dbReference>
<dbReference type="GO" id="GO:0061503">
    <property type="term" value="F:tRNA threonylcarbamoyladenosine dehydratase"/>
    <property type="evidence" value="ECO:0007669"/>
    <property type="project" value="TreeGrafter"/>
</dbReference>
<dbReference type="InterPro" id="IPR032726">
    <property type="entry name" value="ThiS-like_dom"/>
</dbReference>
<dbReference type="STRING" id="1499967.U27_04788"/>
<proteinExistence type="predicted"/>
<dbReference type="Proteomes" id="UP000030661">
    <property type="component" value="Unassembled WGS sequence"/>
</dbReference>
<evidence type="ECO:0000259" key="2">
    <source>
        <dbReference type="Pfam" id="PF14453"/>
    </source>
</evidence>
<accession>A0A081BZR6</accession>
<dbReference type="NCBIfam" id="NF006395">
    <property type="entry name" value="PRK08644.1"/>
    <property type="match status" value="1"/>
</dbReference>